<name>A0AB39TMT5_9ACTN</name>
<proteinExistence type="predicted"/>
<dbReference type="AlphaFoldDB" id="A0AB39TMT5"/>
<evidence type="ECO:0000256" key="1">
    <source>
        <dbReference type="SAM" id="MobiDB-lite"/>
    </source>
</evidence>
<organism evidence="2">
    <name type="scientific">Streptomyces sp. Y1</name>
    <dbReference type="NCBI Taxonomy" id="3238634"/>
    <lineage>
        <taxon>Bacteria</taxon>
        <taxon>Bacillati</taxon>
        <taxon>Actinomycetota</taxon>
        <taxon>Actinomycetes</taxon>
        <taxon>Kitasatosporales</taxon>
        <taxon>Streptomycetaceae</taxon>
        <taxon>Streptomyces</taxon>
    </lineage>
</organism>
<accession>A0AB39TMT5</accession>
<sequence>MSRARPAGVGPPFTRSTTAGGRLPPGPAYGALIAALGIRLAADRLLERLPEILAKAIER</sequence>
<dbReference type="EMBL" id="CP163445">
    <property type="protein sequence ID" value="XDQ80472.1"/>
    <property type="molecule type" value="Genomic_DNA"/>
</dbReference>
<reference evidence="2" key="1">
    <citation type="submission" date="2024-07" db="EMBL/GenBank/DDBJ databases">
        <authorList>
            <person name="Yu S.T."/>
        </authorList>
    </citation>
    <scope>NUCLEOTIDE SEQUENCE</scope>
    <source>
        <strain evidence="2">Y1</strain>
    </source>
</reference>
<feature type="region of interest" description="Disordered" evidence="1">
    <location>
        <begin position="1"/>
        <end position="23"/>
    </location>
</feature>
<gene>
    <name evidence="2" type="ORF">AB2U05_19385</name>
</gene>
<evidence type="ECO:0000313" key="2">
    <source>
        <dbReference type="EMBL" id="XDQ80472.1"/>
    </source>
</evidence>
<dbReference type="RefSeq" id="WP_369183843.1">
    <property type="nucleotide sequence ID" value="NZ_CP163445.1"/>
</dbReference>
<protein>
    <submittedName>
        <fullName evidence="2">Uncharacterized protein</fullName>
    </submittedName>
</protein>